<keyword evidence="4" id="KW-0633">Potassium transport</keyword>
<evidence type="ECO:0000256" key="6">
    <source>
        <dbReference type="ARBA" id="ARBA00022826"/>
    </source>
</evidence>
<feature type="transmembrane region" description="Helical" evidence="13">
    <location>
        <begin position="64"/>
        <end position="81"/>
    </location>
</feature>
<organism evidence="14 15">
    <name type="scientific">Undibacterium flavidum</name>
    <dbReference type="NCBI Taxonomy" id="2762297"/>
    <lineage>
        <taxon>Bacteria</taxon>
        <taxon>Pseudomonadati</taxon>
        <taxon>Pseudomonadota</taxon>
        <taxon>Betaproteobacteria</taxon>
        <taxon>Burkholderiales</taxon>
        <taxon>Oxalobacteraceae</taxon>
        <taxon>Undibacterium</taxon>
    </lineage>
</organism>
<accession>A0ABR6YDC1</accession>
<evidence type="ECO:0000256" key="11">
    <source>
        <dbReference type="ARBA" id="ARBA00023303"/>
    </source>
</evidence>
<keyword evidence="11" id="KW-0407">Ion channel</keyword>
<dbReference type="Proteomes" id="UP000624279">
    <property type="component" value="Unassembled WGS sequence"/>
</dbReference>
<evidence type="ECO:0000256" key="8">
    <source>
        <dbReference type="ARBA" id="ARBA00022989"/>
    </source>
</evidence>
<feature type="transmembrane region" description="Helical" evidence="13">
    <location>
        <begin position="128"/>
        <end position="148"/>
    </location>
</feature>
<reference evidence="14 15" key="1">
    <citation type="submission" date="2020-08" db="EMBL/GenBank/DDBJ databases">
        <title>Novel species isolated from subtropical streams in China.</title>
        <authorList>
            <person name="Lu H."/>
        </authorList>
    </citation>
    <scope>NUCLEOTIDE SEQUENCE [LARGE SCALE GENOMIC DNA]</scope>
    <source>
        <strain evidence="14 15">LX15W</strain>
    </source>
</reference>
<dbReference type="PANTHER" id="PTHR31462:SF5">
    <property type="entry name" value="ENDOSOMAL_LYSOSOMAL PROTON CHANNEL TMEM175"/>
    <property type="match status" value="1"/>
</dbReference>
<comment type="subcellular location">
    <subcellularLocation>
        <location evidence="1">Membrane</location>
        <topology evidence="1">Multi-pass membrane protein</topology>
    </subcellularLocation>
</comment>
<evidence type="ECO:0000256" key="13">
    <source>
        <dbReference type="SAM" id="Phobius"/>
    </source>
</evidence>
<comment type="similarity">
    <text evidence="2">Belongs to the TMEM175 family.</text>
</comment>
<evidence type="ECO:0000313" key="15">
    <source>
        <dbReference type="Proteomes" id="UP000624279"/>
    </source>
</evidence>
<evidence type="ECO:0000256" key="4">
    <source>
        <dbReference type="ARBA" id="ARBA00022538"/>
    </source>
</evidence>
<dbReference type="InterPro" id="IPR010617">
    <property type="entry name" value="TMEM175-like"/>
</dbReference>
<dbReference type="EMBL" id="JACOGA010000011">
    <property type="protein sequence ID" value="MBC3874546.1"/>
    <property type="molecule type" value="Genomic_DNA"/>
</dbReference>
<keyword evidence="15" id="KW-1185">Reference proteome</keyword>
<evidence type="ECO:0000313" key="14">
    <source>
        <dbReference type="EMBL" id="MBC3874546.1"/>
    </source>
</evidence>
<keyword evidence="9" id="KW-0406">Ion transport</keyword>
<keyword evidence="8 13" id="KW-1133">Transmembrane helix</keyword>
<dbReference type="RefSeq" id="WP_186942527.1">
    <property type="nucleotide sequence ID" value="NZ_JACOGA010000011.1"/>
</dbReference>
<comment type="caution">
    <text evidence="14">The sequence shown here is derived from an EMBL/GenBank/DDBJ whole genome shotgun (WGS) entry which is preliminary data.</text>
</comment>
<comment type="catalytic activity">
    <reaction evidence="12">
        <text>K(+)(in) = K(+)(out)</text>
        <dbReference type="Rhea" id="RHEA:29463"/>
        <dbReference type="ChEBI" id="CHEBI:29103"/>
    </reaction>
</comment>
<keyword evidence="5 13" id="KW-0812">Transmembrane</keyword>
<sequence>MHAQNQDLNAHGLLSKHRLEALTDGVYAVALTILVLEMKVPEALHGAANNAALLEALWEIFPKFLSWFISFFVLAIFWLAHHRLFHYAPCINVRLVFLNFISLFFASMIPFSSALIGQHSSLALGHTVYAGNMIMLALLAWLQLLAVRDLNTQLGSSLPPGFFAASRFRLMGLVACSLCAIGIAFVAPIFSSNAFLGMIIFGRLSRRMQTRAKQEFEREVEHAAEVHKVEVKQSTSVTPALSEPAQ</sequence>
<evidence type="ECO:0000256" key="5">
    <source>
        <dbReference type="ARBA" id="ARBA00022692"/>
    </source>
</evidence>
<proteinExistence type="inferred from homology"/>
<evidence type="ECO:0000256" key="9">
    <source>
        <dbReference type="ARBA" id="ARBA00023065"/>
    </source>
</evidence>
<evidence type="ECO:0000256" key="7">
    <source>
        <dbReference type="ARBA" id="ARBA00022958"/>
    </source>
</evidence>
<feature type="transmembrane region" description="Helical" evidence="13">
    <location>
        <begin position="168"/>
        <end position="201"/>
    </location>
</feature>
<evidence type="ECO:0000256" key="2">
    <source>
        <dbReference type="ARBA" id="ARBA00006920"/>
    </source>
</evidence>
<keyword evidence="10 13" id="KW-0472">Membrane</keyword>
<dbReference type="PANTHER" id="PTHR31462">
    <property type="entry name" value="ENDOSOMAL/LYSOSOMAL POTASSIUM CHANNEL TMEM175"/>
    <property type="match status" value="1"/>
</dbReference>
<dbReference type="Pfam" id="PF06736">
    <property type="entry name" value="TMEM175"/>
    <property type="match status" value="1"/>
</dbReference>
<feature type="transmembrane region" description="Helical" evidence="13">
    <location>
        <begin position="93"/>
        <end position="116"/>
    </location>
</feature>
<evidence type="ECO:0000256" key="12">
    <source>
        <dbReference type="ARBA" id="ARBA00034430"/>
    </source>
</evidence>
<keyword evidence="7" id="KW-0630">Potassium</keyword>
<keyword evidence="6" id="KW-0631">Potassium channel</keyword>
<protein>
    <submittedName>
        <fullName evidence="14">DUF1211 domain-containing protein</fullName>
    </submittedName>
</protein>
<name>A0ABR6YDC1_9BURK</name>
<evidence type="ECO:0000256" key="3">
    <source>
        <dbReference type="ARBA" id="ARBA00022448"/>
    </source>
</evidence>
<gene>
    <name evidence="14" type="ORF">H8K55_13185</name>
</gene>
<keyword evidence="3" id="KW-0813">Transport</keyword>
<evidence type="ECO:0000256" key="10">
    <source>
        <dbReference type="ARBA" id="ARBA00023136"/>
    </source>
</evidence>
<evidence type="ECO:0000256" key="1">
    <source>
        <dbReference type="ARBA" id="ARBA00004141"/>
    </source>
</evidence>